<evidence type="ECO:0000313" key="1">
    <source>
        <dbReference type="EMBL" id="KAJ4267538.1"/>
    </source>
</evidence>
<dbReference type="EMBL" id="JAOQAZ010000004">
    <property type="protein sequence ID" value="KAJ4267538.1"/>
    <property type="molecule type" value="Genomic_DNA"/>
</dbReference>
<name>A0A9W8S9Q5_9HYPO</name>
<comment type="caution">
    <text evidence="1">The sequence shown here is derived from an EMBL/GenBank/DDBJ whole genome shotgun (WGS) entry which is preliminary data.</text>
</comment>
<protein>
    <submittedName>
        <fullName evidence="1">Uncharacterized protein</fullName>
    </submittedName>
</protein>
<dbReference type="AlphaFoldDB" id="A0A9W8S9Q5"/>
<reference evidence="1" key="1">
    <citation type="submission" date="2022-09" db="EMBL/GenBank/DDBJ databases">
        <title>Fusarium specimens isolated from Avocado Roots.</title>
        <authorList>
            <person name="Stajich J."/>
            <person name="Roper C."/>
            <person name="Heimlech-Rivalta G."/>
        </authorList>
    </citation>
    <scope>NUCLEOTIDE SEQUENCE</scope>
    <source>
        <strain evidence="1">CF00136</strain>
    </source>
</reference>
<evidence type="ECO:0000313" key="2">
    <source>
        <dbReference type="Proteomes" id="UP001152049"/>
    </source>
</evidence>
<dbReference type="OrthoDB" id="5104794at2759"/>
<sequence>MDDLAVDLQLSRIISAVEQTTIFTSITPNPTAKADFTTGAQEPIVTVTQESSAGNDSSSGPGHKIFGALEIIIALGAVGKPREGEQPPGLKRE</sequence>
<dbReference type="Proteomes" id="UP001152049">
    <property type="component" value="Unassembled WGS sequence"/>
</dbReference>
<keyword evidence="2" id="KW-1185">Reference proteome</keyword>
<organism evidence="1 2">
    <name type="scientific">Fusarium torreyae</name>
    <dbReference type="NCBI Taxonomy" id="1237075"/>
    <lineage>
        <taxon>Eukaryota</taxon>
        <taxon>Fungi</taxon>
        <taxon>Dikarya</taxon>
        <taxon>Ascomycota</taxon>
        <taxon>Pezizomycotina</taxon>
        <taxon>Sordariomycetes</taxon>
        <taxon>Hypocreomycetidae</taxon>
        <taxon>Hypocreales</taxon>
        <taxon>Nectriaceae</taxon>
        <taxon>Fusarium</taxon>
    </lineage>
</organism>
<gene>
    <name evidence="1" type="ORF">NW762_003645</name>
</gene>
<accession>A0A9W8S9Q5</accession>
<proteinExistence type="predicted"/>